<evidence type="ECO:0000256" key="3">
    <source>
        <dbReference type="ARBA" id="ARBA00022692"/>
    </source>
</evidence>
<evidence type="ECO:0000256" key="1">
    <source>
        <dbReference type="ARBA" id="ARBA00004651"/>
    </source>
</evidence>
<dbReference type="InterPro" id="IPR021050">
    <property type="entry name" value="Cyt_c_oxidase_su4_actinobac"/>
</dbReference>
<dbReference type="EMBL" id="CAEZUT010000011">
    <property type="protein sequence ID" value="CAB4604464.1"/>
    <property type="molecule type" value="Genomic_DNA"/>
</dbReference>
<dbReference type="GO" id="GO:0005886">
    <property type="term" value="C:plasma membrane"/>
    <property type="evidence" value="ECO:0007669"/>
    <property type="project" value="UniProtKB-SubCell"/>
</dbReference>
<gene>
    <name evidence="9" type="ORF">UFOPK1509_00264</name>
    <name evidence="10" type="ORF">UFOPK1854_00182</name>
    <name evidence="11" type="ORF">UFOPK2252_00253</name>
    <name evidence="12" type="ORF">UFOPK2592_00441</name>
    <name evidence="13" type="ORF">UFOPK3282_00331</name>
    <name evidence="14" type="ORF">UFOPK3935_00407</name>
    <name evidence="8" type="ORF">UFOPK4171_00489</name>
</gene>
<evidence type="ECO:0000256" key="4">
    <source>
        <dbReference type="ARBA" id="ARBA00022989"/>
    </source>
</evidence>
<evidence type="ECO:0000313" key="11">
    <source>
        <dbReference type="EMBL" id="CAB4649709.1"/>
    </source>
</evidence>
<dbReference type="EMBL" id="CAESAM010000029">
    <property type="protein sequence ID" value="CAB4337609.1"/>
    <property type="molecule type" value="Genomic_DNA"/>
</dbReference>
<evidence type="ECO:0000256" key="7">
    <source>
        <dbReference type="SAM" id="Phobius"/>
    </source>
</evidence>
<dbReference type="AlphaFoldDB" id="A0A6J6KP68"/>
<feature type="transmembrane region" description="Helical" evidence="7">
    <location>
        <begin position="101"/>
        <end position="123"/>
    </location>
</feature>
<feature type="transmembrane region" description="Helical" evidence="7">
    <location>
        <begin position="7"/>
        <end position="25"/>
    </location>
</feature>
<evidence type="ECO:0000256" key="5">
    <source>
        <dbReference type="ARBA" id="ARBA00023136"/>
    </source>
</evidence>
<dbReference type="EMBL" id="CAEZWN010000013">
    <property type="protein sequence ID" value="CAB4649709.1"/>
    <property type="molecule type" value="Genomic_DNA"/>
</dbReference>
<keyword evidence="4 7" id="KW-1133">Transmembrane helix</keyword>
<dbReference type="GO" id="GO:0004129">
    <property type="term" value="F:cytochrome-c oxidase activity"/>
    <property type="evidence" value="ECO:0007669"/>
    <property type="project" value="UniProtKB-EC"/>
</dbReference>
<dbReference type="EMBL" id="CAFBOH010000032">
    <property type="protein sequence ID" value="CAB4975551.1"/>
    <property type="molecule type" value="Genomic_DNA"/>
</dbReference>
<reference evidence="11" key="1">
    <citation type="submission" date="2020-05" db="EMBL/GenBank/DDBJ databases">
        <authorList>
            <person name="Chiriac C."/>
            <person name="Salcher M."/>
            <person name="Ghai R."/>
            <person name="Kavagutti S V."/>
        </authorList>
    </citation>
    <scope>NUCLEOTIDE SEQUENCE</scope>
</reference>
<protein>
    <submittedName>
        <fullName evidence="11">Unannotated protein</fullName>
    </submittedName>
</protein>
<organism evidence="11">
    <name type="scientific">freshwater metagenome</name>
    <dbReference type="NCBI Taxonomy" id="449393"/>
    <lineage>
        <taxon>unclassified sequences</taxon>
        <taxon>metagenomes</taxon>
        <taxon>ecological metagenomes</taxon>
    </lineage>
</organism>
<comment type="subcellular location">
    <subcellularLocation>
        <location evidence="1">Cell membrane</location>
        <topology evidence="1">Multi-pass membrane protein</topology>
    </subcellularLocation>
</comment>
<keyword evidence="5 7" id="KW-0472">Membrane</keyword>
<dbReference type="Pfam" id="PF12270">
    <property type="entry name" value="Cyt_c_ox_IV"/>
    <property type="match status" value="1"/>
</dbReference>
<proteinExistence type="predicted"/>
<evidence type="ECO:0000313" key="8">
    <source>
        <dbReference type="EMBL" id="CAB4337609.1"/>
    </source>
</evidence>
<keyword evidence="2" id="KW-1003">Cell membrane</keyword>
<sequence length="133" mass="14274">MKAGWKLFIGLAVFYAIMAVIYWQVGGEAVGITAIGLSAGLALIIGFYLWFTDRRSGGVLPEDNLQGEIADRAGEMGFFSPHSWWPLPVALSMCAVGTGLIIGWWLTLIAVGALLVSVVGFVLEYERPGTSAH</sequence>
<dbReference type="GO" id="GO:0022900">
    <property type="term" value="P:electron transport chain"/>
    <property type="evidence" value="ECO:0007669"/>
    <property type="project" value="InterPro"/>
</dbReference>
<evidence type="ECO:0000313" key="13">
    <source>
        <dbReference type="EMBL" id="CAB4848375.1"/>
    </source>
</evidence>
<dbReference type="EMBL" id="CAFBJG010000020">
    <property type="protein sequence ID" value="CAB4848375.1"/>
    <property type="molecule type" value="Genomic_DNA"/>
</dbReference>
<evidence type="ECO:0000313" key="9">
    <source>
        <dbReference type="EMBL" id="CAB4550325.1"/>
    </source>
</evidence>
<evidence type="ECO:0000256" key="2">
    <source>
        <dbReference type="ARBA" id="ARBA00022475"/>
    </source>
</evidence>
<evidence type="ECO:0000313" key="14">
    <source>
        <dbReference type="EMBL" id="CAB4975551.1"/>
    </source>
</evidence>
<comment type="catalytic activity">
    <reaction evidence="6">
        <text>4 Fe(II)-[cytochrome c] + O2 + 8 H(+)(in) = 4 Fe(III)-[cytochrome c] + 2 H2O + 4 H(+)(out)</text>
        <dbReference type="Rhea" id="RHEA:11436"/>
        <dbReference type="Rhea" id="RHEA-COMP:10350"/>
        <dbReference type="Rhea" id="RHEA-COMP:14399"/>
        <dbReference type="ChEBI" id="CHEBI:15377"/>
        <dbReference type="ChEBI" id="CHEBI:15378"/>
        <dbReference type="ChEBI" id="CHEBI:15379"/>
        <dbReference type="ChEBI" id="CHEBI:29033"/>
        <dbReference type="ChEBI" id="CHEBI:29034"/>
        <dbReference type="EC" id="7.1.1.9"/>
    </reaction>
</comment>
<evidence type="ECO:0000256" key="6">
    <source>
        <dbReference type="ARBA" id="ARBA00047816"/>
    </source>
</evidence>
<feature type="transmembrane region" description="Helical" evidence="7">
    <location>
        <begin position="31"/>
        <end position="51"/>
    </location>
</feature>
<accession>A0A6J6KP68</accession>
<name>A0A6J6KP68_9ZZZZ</name>
<evidence type="ECO:0000313" key="10">
    <source>
        <dbReference type="EMBL" id="CAB4604464.1"/>
    </source>
</evidence>
<dbReference type="EMBL" id="CAEZXU010000021">
    <property type="protein sequence ID" value="CAB4695222.1"/>
    <property type="molecule type" value="Genomic_DNA"/>
</dbReference>
<evidence type="ECO:0000313" key="12">
    <source>
        <dbReference type="EMBL" id="CAB4695222.1"/>
    </source>
</evidence>
<dbReference type="PIRSF" id="PIRSF017385">
    <property type="entry name" value="CtaF"/>
    <property type="match status" value="1"/>
</dbReference>
<keyword evidence="3 7" id="KW-0812">Transmembrane</keyword>
<dbReference type="EMBL" id="CAEZSY010000022">
    <property type="protein sequence ID" value="CAB4550325.1"/>
    <property type="molecule type" value="Genomic_DNA"/>
</dbReference>